<evidence type="ECO:0000313" key="1">
    <source>
        <dbReference type="EMBL" id="KHG14687.1"/>
    </source>
</evidence>
<sequence>MPSKESILELIEDTRFCLLEVTMELIEDIRSCFSKVAKEKTKTLSH</sequence>
<proteinExistence type="predicted"/>
<gene>
    <name evidence="1" type="ORF">F383_17066</name>
</gene>
<reference evidence="2" key="1">
    <citation type="submission" date="2014-09" db="EMBL/GenBank/DDBJ databases">
        <authorList>
            <person name="Mudge J."/>
            <person name="Ramaraj T."/>
            <person name="Lindquist I.E."/>
            <person name="Bharti A.K."/>
            <person name="Sundararajan A."/>
            <person name="Cameron C.T."/>
            <person name="Woodward J.E."/>
            <person name="May G.D."/>
            <person name="Brubaker C."/>
            <person name="Broadhvest J."/>
            <person name="Wilkins T.A."/>
        </authorList>
    </citation>
    <scope>NUCLEOTIDE SEQUENCE</scope>
    <source>
        <strain evidence="2">cv. AKA8401</strain>
    </source>
</reference>
<name>A0A0B0NPU9_GOSAR</name>
<accession>A0A0B0NPU9</accession>
<organism evidence="1 2">
    <name type="scientific">Gossypium arboreum</name>
    <name type="common">Tree cotton</name>
    <name type="synonym">Gossypium nanking</name>
    <dbReference type="NCBI Taxonomy" id="29729"/>
    <lineage>
        <taxon>Eukaryota</taxon>
        <taxon>Viridiplantae</taxon>
        <taxon>Streptophyta</taxon>
        <taxon>Embryophyta</taxon>
        <taxon>Tracheophyta</taxon>
        <taxon>Spermatophyta</taxon>
        <taxon>Magnoliopsida</taxon>
        <taxon>eudicotyledons</taxon>
        <taxon>Gunneridae</taxon>
        <taxon>Pentapetalae</taxon>
        <taxon>rosids</taxon>
        <taxon>malvids</taxon>
        <taxon>Malvales</taxon>
        <taxon>Malvaceae</taxon>
        <taxon>Malvoideae</taxon>
        <taxon>Gossypium</taxon>
    </lineage>
</organism>
<protein>
    <submittedName>
        <fullName evidence="1">Uncharacterized protein</fullName>
    </submittedName>
</protein>
<evidence type="ECO:0000313" key="2">
    <source>
        <dbReference type="Proteomes" id="UP000032142"/>
    </source>
</evidence>
<dbReference type="AlphaFoldDB" id="A0A0B0NPU9"/>
<dbReference type="Proteomes" id="UP000032142">
    <property type="component" value="Unassembled WGS sequence"/>
</dbReference>
<dbReference type="EMBL" id="KN402085">
    <property type="protein sequence ID" value="KHG14687.1"/>
    <property type="molecule type" value="Genomic_DNA"/>
</dbReference>
<keyword evidence="2" id="KW-1185">Reference proteome</keyword>